<gene>
    <name evidence="1" type="ORF">BES34_017690</name>
</gene>
<evidence type="ECO:0008006" key="3">
    <source>
        <dbReference type="Google" id="ProtNLM"/>
    </source>
</evidence>
<protein>
    <recommendedName>
        <fullName evidence="3">Transposase</fullName>
    </recommendedName>
</protein>
<dbReference type="RefSeq" id="WP_081654359.1">
    <property type="nucleotide sequence ID" value="NZ_MCRM02000024.1"/>
</dbReference>
<name>A0ABX4YEV7_9LEPT</name>
<accession>A0ABX4YEV7</accession>
<comment type="caution">
    <text evidence="1">The sequence shown here is derived from an EMBL/GenBank/DDBJ whole genome shotgun (WGS) entry which is preliminary data.</text>
</comment>
<dbReference type="NCBIfam" id="NF047593">
    <property type="entry name" value="IS66_ISAeme5_TnpA"/>
    <property type="match status" value="1"/>
</dbReference>
<dbReference type="Proteomes" id="UP000094669">
    <property type="component" value="Unassembled WGS sequence"/>
</dbReference>
<organism evidence="1 2">
    <name type="scientific">Leptospira inadai serovar Lyme</name>
    <dbReference type="NCBI Taxonomy" id="293084"/>
    <lineage>
        <taxon>Bacteria</taxon>
        <taxon>Pseudomonadati</taxon>
        <taxon>Spirochaetota</taxon>
        <taxon>Spirochaetia</taxon>
        <taxon>Leptospirales</taxon>
        <taxon>Leptospiraceae</taxon>
        <taxon>Leptospira</taxon>
    </lineage>
</organism>
<evidence type="ECO:0000313" key="1">
    <source>
        <dbReference type="EMBL" id="PNV73338.1"/>
    </source>
</evidence>
<proteinExistence type="predicted"/>
<reference evidence="1" key="1">
    <citation type="submission" date="2018-01" db="EMBL/GenBank/DDBJ databases">
        <title>Genomic characterization of Leptospira inadai serogroup Lyme isolated from captured rat in Brazil and comparative analysis with human reference strain.</title>
        <authorList>
            <person name="Moreno L.Z."/>
            <person name="Loureiro A.P."/>
            <person name="Miraglia F."/>
            <person name="Kremer F.S."/>
            <person name="Eslabao M.R."/>
            <person name="Dellagostin O.A."/>
            <person name="Lilenbaum W."/>
            <person name="Moreno A.M."/>
        </authorList>
    </citation>
    <scope>NUCLEOTIDE SEQUENCE [LARGE SCALE GENOMIC DNA]</scope>
    <source>
        <strain evidence="1">M34/99</strain>
    </source>
</reference>
<keyword evidence="2" id="KW-1185">Reference proteome</keyword>
<evidence type="ECO:0000313" key="2">
    <source>
        <dbReference type="Proteomes" id="UP000094669"/>
    </source>
</evidence>
<dbReference type="EMBL" id="MCRM02000024">
    <property type="protein sequence ID" value="PNV73338.1"/>
    <property type="molecule type" value="Genomic_DNA"/>
</dbReference>
<sequence>MAFVIEHSGFSQPQYCKKKGLKYSTFRYHWERRPKIQQKEESFVEVPQSVSNGLPLPGSEFSTLKIDSSGKAIVS</sequence>